<evidence type="ECO:0000313" key="3">
    <source>
        <dbReference type="Proteomes" id="UP000823941"/>
    </source>
</evidence>
<comment type="caution">
    <text evidence="2">The sequence shown here is derived from an EMBL/GenBank/DDBJ whole genome shotgun (WGS) entry which is preliminary data.</text>
</comment>
<reference evidence="2 3" key="1">
    <citation type="submission" date="2021-06" db="EMBL/GenBank/DDBJ databases">
        <title>A haploid diamondback moth (Plutella xylostella L.) genome assembly resolves 31 chromosomes and identifies a diamide resistance mutation.</title>
        <authorList>
            <person name="Ward C.M."/>
            <person name="Perry K.D."/>
            <person name="Baker G."/>
            <person name="Powis K."/>
            <person name="Heckel D.G."/>
            <person name="Baxter S.W."/>
        </authorList>
    </citation>
    <scope>NUCLEOTIDE SEQUENCE [LARGE SCALE GENOMIC DNA]</scope>
    <source>
        <strain evidence="2 3">LV</strain>
        <tissue evidence="2">Single pupa</tissue>
    </source>
</reference>
<feature type="region of interest" description="Disordered" evidence="1">
    <location>
        <begin position="1"/>
        <end position="57"/>
    </location>
</feature>
<evidence type="ECO:0000313" key="2">
    <source>
        <dbReference type="EMBL" id="KAG7303180.1"/>
    </source>
</evidence>
<gene>
    <name evidence="2" type="ORF">JYU34_011641</name>
</gene>
<protein>
    <submittedName>
        <fullName evidence="2">Uncharacterized protein</fullName>
    </submittedName>
</protein>
<sequence length="57" mass="5667">MDVMRDAGADGRSSSGAASSGAELTAGSAGRSSRRACLRLATDGQRRGRSGGSRKGP</sequence>
<dbReference type="Proteomes" id="UP000823941">
    <property type="component" value="Chromosome 16"/>
</dbReference>
<feature type="compositionally biased region" description="Low complexity" evidence="1">
    <location>
        <begin position="10"/>
        <end position="30"/>
    </location>
</feature>
<proteinExistence type="predicted"/>
<organism evidence="2 3">
    <name type="scientific">Plutella xylostella</name>
    <name type="common">Diamondback moth</name>
    <name type="synonym">Plutella maculipennis</name>
    <dbReference type="NCBI Taxonomy" id="51655"/>
    <lineage>
        <taxon>Eukaryota</taxon>
        <taxon>Metazoa</taxon>
        <taxon>Ecdysozoa</taxon>
        <taxon>Arthropoda</taxon>
        <taxon>Hexapoda</taxon>
        <taxon>Insecta</taxon>
        <taxon>Pterygota</taxon>
        <taxon>Neoptera</taxon>
        <taxon>Endopterygota</taxon>
        <taxon>Lepidoptera</taxon>
        <taxon>Glossata</taxon>
        <taxon>Ditrysia</taxon>
        <taxon>Yponomeutoidea</taxon>
        <taxon>Plutellidae</taxon>
        <taxon>Plutella</taxon>
    </lineage>
</organism>
<evidence type="ECO:0000256" key="1">
    <source>
        <dbReference type="SAM" id="MobiDB-lite"/>
    </source>
</evidence>
<keyword evidence="3" id="KW-1185">Reference proteome</keyword>
<dbReference type="EMBL" id="JAHIBW010000016">
    <property type="protein sequence ID" value="KAG7303180.1"/>
    <property type="molecule type" value="Genomic_DNA"/>
</dbReference>
<accession>A0ABQ7QEI9</accession>
<name>A0ABQ7QEI9_PLUXY</name>